<dbReference type="SUPFAM" id="SSF52540">
    <property type="entry name" value="P-loop containing nucleoside triphosphate hydrolases"/>
    <property type="match status" value="1"/>
</dbReference>
<comment type="caution">
    <text evidence="5">The sequence shown here is derived from an EMBL/GenBank/DDBJ whole genome shotgun (WGS) entry which is preliminary data.</text>
</comment>
<proteinExistence type="predicted"/>
<keyword evidence="1" id="KW-0813">Transport</keyword>
<evidence type="ECO:0000256" key="3">
    <source>
        <dbReference type="ARBA" id="ARBA00022840"/>
    </source>
</evidence>
<dbReference type="GO" id="GO:0005524">
    <property type="term" value="F:ATP binding"/>
    <property type="evidence" value="ECO:0007669"/>
    <property type="project" value="UniProtKB-KW"/>
</dbReference>
<dbReference type="InterPro" id="IPR003439">
    <property type="entry name" value="ABC_transporter-like_ATP-bd"/>
</dbReference>
<dbReference type="PANTHER" id="PTHR42788:SF13">
    <property type="entry name" value="ALIPHATIC SULFONATES IMPORT ATP-BINDING PROTEIN SSUB"/>
    <property type="match status" value="1"/>
</dbReference>
<reference evidence="6" key="1">
    <citation type="journal article" date="2019" name="Int. J. Syst. Evol. Microbiol.">
        <title>The Global Catalogue of Microorganisms (GCM) 10K type strain sequencing project: providing services to taxonomists for standard genome sequencing and annotation.</title>
        <authorList>
            <consortium name="The Broad Institute Genomics Platform"/>
            <consortium name="The Broad Institute Genome Sequencing Center for Infectious Disease"/>
            <person name="Wu L."/>
            <person name="Ma J."/>
        </authorList>
    </citation>
    <scope>NUCLEOTIDE SEQUENCE [LARGE SCALE GENOMIC DNA]</scope>
    <source>
        <strain evidence="6">JCM 30846</strain>
    </source>
</reference>
<evidence type="ECO:0000259" key="4">
    <source>
        <dbReference type="PROSITE" id="PS50893"/>
    </source>
</evidence>
<dbReference type="EMBL" id="BAABEP010000028">
    <property type="protein sequence ID" value="GAA3738279.1"/>
    <property type="molecule type" value="Genomic_DNA"/>
</dbReference>
<evidence type="ECO:0000256" key="1">
    <source>
        <dbReference type="ARBA" id="ARBA00022448"/>
    </source>
</evidence>
<evidence type="ECO:0000313" key="6">
    <source>
        <dbReference type="Proteomes" id="UP001499884"/>
    </source>
</evidence>
<organism evidence="5 6">
    <name type="scientific">Streptomyces tremellae</name>
    <dbReference type="NCBI Taxonomy" id="1124239"/>
    <lineage>
        <taxon>Bacteria</taxon>
        <taxon>Bacillati</taxon>
        <taxon>Actinomycetota</taxon>
        <taxon>Actinomycetes</taxon>
        <taxon>Kitasatosporales</taxon>
        <taxon>Streptomycetaceae</taxon>
        <taxon>Streptomyces</taxon>
    </lineage>
</organism>
<dbReference type="Pfam" id="PF00005">
    <property type="entry name" value="ABC_tran"/>
    <property type="match status" value="1"/>
</dbReference>
<keyword evidence="6" id="KW-1185">Reference proteome</keyword>
<dbReference type="InterPro" id="IPR050166">
    <property type="entry name" value="ABC_transporter_ATP-bind"/>
</dbReference>
<dbReference type="InterPro" id="IPR017871">
    <property type="entry name" value="ABC_transporter-like_CS"/>
</dbReference>
<dbReference type="Proteomes" id="UP001499884">
    <property type="component" value="Unassembled WGS sequence"/>
</dbReference>
<name>A0ABP7FHH7_9ACTN</name>
<keyword evidence="2" id="KW-0547">Nucleotide-binding</keyword>
<dbReference type="SMART" id="SM00382">
    <property type="entry name" value="AAA"/>
    <property type="match status" value="1"/>
</dbReference>
<sequence>MTAAPSQAAARPVGSAVALSATGITKLYPAKDGRTTGISGISLDIAEKTVVAVVGRSGSGKSTLLRTMAGLVTPDSGEVLCQGAPVTGPPPQLRCVFQDYGESLFPWTTVLGNVEFGARHGPAATRADRRRRAREALRLVGLPDVDDRYPWELSGGMQQRASIARALASQPRILLLDEPFGAVDALSRARLQDMLQEVSARLELTTVFVTHDLDEAVYLADRVVVVDQRGEGLTADLPITLPRPRHPVDSRESETFLSVRRALLETVLQP</sequence>
<gene>
    <name evidence="5" type="ORF">GCM10023082_39380</name>
</gene>
<dbReference type="PROSITE" id="PS50893">
    <property type="entry name" value="ABC_TRANSPORTER_2"/>
    <property type="match status" value="1"/>
</dbReference>
<dbReference type="InterPro" id="IPR027417">
    <property type="entry name" value="P-loop_NTPase"/>
</dbReference>
<dbReference type="PROSITE" id="PS00211">
    <property type="entry name" value="ABC_TRANSPORTER_1"/>
    <property type="match status" value="1"/>
</dbReference>
<keyword evidence="3 5" id="KW-0067">ATP-binding</keyword>
<dbReference type="RefSeq" id="WP_345648998.1">
    <property type="nucleotide sequence ID" value="NZ_BAABEP010000028.1"/>
</dbReference>
<dbReference type="Gene3D" id="3.40.50.300">
    <property type="entry name" value="P-loop containing nucleotide triphosphate hydrolases"/>
    <property type="match status" value="1"/>
</dbReference>
<dbReference type="PANTHER" id="PTHR42788">
    <property type="entry name" value="TAURINE IMPORT ATP-BINDING PROTEIN-RELATED"/>
    <property type="match status" value="1"/>
</dbReference>
<evidence type="ECO:0000256" key="2">
    <source>
        <dbReference type="ARBA" id="ARBA00022741"/>
    </source>
</evidence>
<protein>
    <submittedName>
        <fullName evidence="5">ABC transporter ATP-binding protein</fullName>
    </submittedName>
</protein>
<accession>A0ABP7FHH7</accession>
<feature type="domain" description="ABC transporter" evidence="4">
    <location>
        <begin position="19"/>
        <end position="253"/>
    </location>
</feature>
<dbReference type="InterPro" id="IPR003593">
    <property type="entry name" value="AAA+_ATPase"/>
</dbReference>
<evidence type="ECO:0000313" key="5">
    <source>
        <dbReference type="EMBL" id="GAA3738279.1"/>
    </source>
</evidence>